<dbReference type="PRINTS" id="PR00344">
    <property type="entry name" value="BCTRLSENSOR"/>
</dbReference>
<evidence type="ECO:0000256" key="6">
    <source>
        <dbReference type="ARBA" id="ARBA00022777"/>
    </source>
</evidence>
<evidence type="ECO:0000256" key="7">
    <source>
        <dbReference type="ARBA" id="ARBA00022840"/>
    </source>
</evidence>
<dbReference type="Gene3D" id="3.30.565.10">
    <property type="entry name" value="Histidine kinase-like ATPase, C-terminal domain"/>
    <property type="match status" value="2"/>
</dbReference>
<keyword evidence="7" id="KW-0067">ATP-binding</keyword>
<dbReference type="Proteomes" id="UP000006614">
    <property type="component" value="Unassembled WGS sequence"/>
</dbReference>
<evidence type="ECO:0000256" key="2">
    <source>
        <dbReference type="ARBA" id="ARBA00012438"/>
    </source>
</evidence>
<organism evidence="10 11">
    <name type="scientific">Streptococcus anginosus SK1138</name>
    <dbReference type="NCBI Taxonomy" id="1161422"/>
    <lineage>
        <taxon>Bacteria</taxon>
        <taxon>Bacillati</taxon>
        <taxon>Bacillota</taxon>
        <taxon>Bacilli</taxon>
        <taxon>Lactobacillales</taxon>
        <taxon>Streptococcaceae</taxon>
        <taxon>Streptococcus</taxon>
        <taxon>Streptococcus anginosus group</taxon>
    </lineage>
</organism>
<evidence type="ECO:0000313" key="10">
    <source>
        <dbReference type="EMBL" id="EJP26338.1"/>
    </source>
</evidence>
<comment type="caution">
    <text evidence="10">The sequence shown here is derived from an EMBL/GenBank/DDBJ whole genome shotgun (WGS) entry which is preliminary data.</text>
</comment>
<sequence length="797" mass="91152">MAKIVKEVSFKSTTRTVNLLGRDNVLDYRSAILELVKNSYDAFSNQVNIRIDGETIGKGKDKKATSIEIIDDGQGMSLDKIIDVFFTLGTDDKTYITSIKNQEFERVMNGSMGIGRLSLGRLGNVSCVITSDGREAYRFSINWNSFITGESLDTVKINIEQLSMDEFVSEYTNRGLENKKCTGTILIASELKDEWLLSDKSQVGTNYSLLKLTLNKLKNPLKLEKSGEFVVILDYFGEEEKIEPSLADVSTDAEISFAFSHDSDMLVLDGYFDEIDINQLPADFVNAKFDKLKNYIQDNNGKKRSRYHFEREFKISEYISDNIPNNPIGDFDGVLYFTKRTGSNKYLFFKKPAMRTNTVDIEPGILLYRDGFRIRPYGEIDTIGFDWLGIEKERTKNPAGVGRSGYIMQANQLSGYVNITKEKNEWFEDQANREGLKNSGELEYLESVILRIIKDFSSIRSEIIILYNEFLKEKADVPHFSEEGKKTKKKLDNLVNKYQGNLQELYKDPDYEALVSNPQSLFEMYSLQDTTEEENSSLVSESDTLRTMATQGIVMSTFAHQIKNDKKFFQQIPQNLIDTGDYYSEHFNSDFHEIEQPYNLYDFAKAVGRKTTNILGFLESSVNNPIRDKKEKINLSSYLFKIYSWWDNSVKDNFYSYDYLVNGKSSRESLPEQIKNIYIYASETQLDSIFLNLITNSYKNFKYPKKIKHRIINIELEVVDCDLIKITYEDNGNGLNKNIKNSDIIFEAYKSYTKGGTGLGMTILASVISNLRGDTELLSNPGESGFKIRMTLKGGVE</sequence>
<keyword evidence="5" id="KW-0547">Nucleotide-binding</keyword>
<dbReference type="PANTHER" id="PTHR43065">
    <property type="entry name" value="SENSOR HISTIDINE KINASE"/>
    <property type="match status" value="1"/>
</dbReference>
<dbReference type="GO" id="GO:0005524">
    <property type="term" value="F:ATP binding"/>
    <property type="evidence" value="ECO:0007669"/>
    <property type="project" value="UniProtKB-KW"/>
</dbReference>
<dbReference type="Pfam" id="PF02518">
    <property type="entry name" value="HATPase_c"/>
    <property type="match status" value="1"/>
</dbReference>
<dbReference type="InterPro" id="IPR004358">
    <property type="entry name" value="Sig_transdc_His_kin-like_C"/>
</dbReference>
<dbReference type="RefSeq" id="WP_003028771.1">
    <property type="nucleotide sequence ID" value="NZ_ALJO01000005.1"/>
</dbReference>
<dbReference type="Pfam" id="PF13589">
    <property type="entry name" value="HATPase_c_3"/>
    <property type="match status" value="1"/>
</dbReference>
<dbReference type="EC" id="2.7.13.3" evidence="2"/>
<dbReference type="EMBL" id="ALJO01000005">
    <property type="protein sequence ID" value="EJP26338.1"/>
    <property type="molecule type" value="Genomic_DNA"/>
</dbReference>
<evidence type="ECO:0000256" key="3">
    <source>
        <dbReference type="ARBA" id="ARBA00022553"/>
    </source>
</evidence>
<evidence type="ECO:0000256" key="1">
    <source>
        <dbReference type="ARBA" id="ARBA00000085"/>
    </source>
</evidence>
<evidence type="ECO:0000256" key="4">
    <source>
        <dbReference type="ARBA" id="ARBA00022679"/>
    </source>
</evidence>
<dbReference type="SUPFAM" id="SSF55874">
    <property type="entry name" value="ATPase domain of HSP90 chaperone/DNA topoisomerase II/histidine kinase"/>
    <property type="match status" value="2"/>
</dbReference>
<dbReference type="GO" id="GO:0000160">
    <property type="term" value="P:phosphorelay signal transduction system"/>
    <property type="evidence" value="ECO:0007669"/>
    <property type="project" value="UniProtKB-KW"/>
</dbReference>
<dbReference type="InterPro" id="IPR036890">
    <property type="entry name" value="HATPase_C_sf"/>
</dbReference>
<accession>A0AAD2T8B8</accession>
<dbReference type="AlphaFoldDB" id="A0AAD2T8B8"/>
<gene>
    <name evidence="10" type="ORF">HMPREF1126_0764</name>
</gene>
<dbReference type="GO" id="GO:0004673">
    <property type="term" value="F:protein histidine kinase activity"/>
    <property type="evidence" value="ECO:0007669"/>
    <property type="project" value="UniProtKB-EC"/>
</dbReference>
<protein>
    <recommendedName>
        <fullName evidence="2">histidine kinase</fullName>
        <ecNumber evidence="2">2.7.13.3</ecNumber>
    </recommendedName>
</protein>
<keyword evidence="3" id="KW-0597">Phosphoprotein</keyword>
<comment type="catalytic activity">
    <reaction evidence="1">
        <text>ATP + protein L-histidine = ADP + protein N-phospho-L-histidine.</text>
        <dbReference type="EC" id="2.7.13.3"/>
    </reaction>
</comment>
<evidence type="ECO:0000313" key="11">
    <source>
        <dbReference type="Proteomes" id="UP000006614"/>
    </source>
</evidence>
<feature type="domain" description="Histidine kinase/HSP90-like ATPase" evidence="9">
    <location>
        <begin position="681"/>
        <end position="796"/>
    </location>
</feature>
<dbReference type="InterPro" id="IPR003594">
    <property type="entry name" value="HATPase_dom"/>
</dbReference>
<evidence type="ECO:0000256" key="5">
    <source>
        <dbReference type="ARBA" id="ARBA00022741"/>
    </source>
</evidence>
<evidence type="ECO:0000256" key="8">
    <source>
        <dbReference type="ARBA" id="ARBA00023012"/>
    </source>
</evidence>
<dbReference type="SMART" id="SM00387">
    <property type="entry name" value="HATPase_c"/>
    <property type="match status" value="1"/>
</dbReference>
<name>A0AAD2T8B8_STRAP</name>
<keyword evidence="8" id="KW-0902">Two-component regulatory system</keyword>
<proteinExistence type="predicted"/>
<evidence type="ECO:0000259" key="9">
    <source>
        <dbReference type="SMART" id="SM00387"/>
    </source>
</evidence>
<dbReference type="PANTHER" id="PTHR43065:SF10">
    <property type="entry name" value="PEROXIDE STRESS-ACTIVATED HISTIDINE KINASE MAK3"/>
    <property type="match status" value="1"/>
</dbReference>
<keyword evidence="6" id="KW-0418">Kinase</keyword>
<reference evidence="10 11" key="1">
    <citation type="submission" date="2012-07" db="EMBL/GenBank/DDBJ databases">
        <authorList>
            <person name="Durkin A.S."/>
            <person name="McCorrison J."/>
            <person name="Torralba M."/>
            <person name="Gillis M."/>
            <person name="Methe B."/>
            <person name="Sutton G."/>
            <person name="Nelson K.E."/>
        </authorList>
    </citation>
    <scope>NUCLEOTIDE SEQUENCE [LARGE SCALE GENOMIC DNA]</scope>
    <source>
        <strain evidence="10 11">SK1138</strain>
    </source>
</reference>
<keyword evidence="4" id="KW-0808">Transferase</keyword>